<gene>
    <name evidence="1" type="ORF">EV356DRAFT_512513</name>
</gene>
<keyword evidence="2" id="KW-1185">Reference proteome</keyword>
<dbReference type="OrthoDB" id="5420711at2759"/>
<accession>A0A6A6HH16</accession>
<protein>
    <submittedName>
        <fullName evidence="1">Uncharacterized protein</fullName>
    </submittedName>
</protein>
<dbReference type="AlphaFoldDB" id="A0A6A6HH16"/>
<organism evidence="1 2">
    <name type="scientific">Viridothelium virens</name>
    <name type="common">Speckled blister lichen</name>
    <name type="synonym">Trypethelium virens</name>
    <dbReference type="NCBI Taxonomy" id="1048519"/>
    <lineage>
        <taxon>Eukaryota</taxon>
        <taxon>Fungi</taxon>
        <taxon>Dikarya</taxon>
        <taxon>Ascomycota</taxon>
        <taxon>Pezizomycotina</taxon>
        <taxon>Dothideomycetes</taxon>
        <taxon>Dothideomycetes incertae sedis</taxon>
        <taxon>Trypetheliales</taxon>
        <taxon>Trypetheliaceae</taxon>
        <taxon>Viridothelium</taxon>
    </lineage>
</organism>
<name>A0A6A6HH16_VIRVR</name>
<proteinExistence type="predicted"/>
<dbReference type="PANTHER" id="PTHR38790">
    <property type="entry name" value="2EXR DOMAIN-CONTAINING PROTEIN-RELATED"/>
    <property type="match status" value="1"/>
</dbReference>
<reference evidence="1" key="1">
    <citation type="journal article" date="2020" name="Stud. Mycol.">
        <title>101 Dothideomycetes genomes: a test case for predicting lifestyles and emergence of pathogens.</title>
        <authorList>
            <person name="Haridas S."/>
            <person name="Albert R."/>
            <person name="Binder M."/>
            <person name="Bloem J."/>
            <person name="Labutti K."/>
            <person name="Salamov A."/>
            <person name="Andreopoulos B."/>
            <person name="Baker S."/>
            <person name="Barry K."/>
            <person name="Bills G."/>
            <person name="Bluhm B."/>
            <person name="Cannon C."/>
            <person name="Castanera R."/>
            <person name="Culley D."/>
            <person name="Daum C."/>
            <person name="Ezra D."/>
            <person name="Gonzalez J."/>
            <person name="Henrissat B."/>
            <person name="Kuo A."/>
            <person name="Liang C."/>
            <person name="Lipzen A."/>
            <person name="Lutzoni F."/>
            <person name="Magnuson J."/>
            <person name="Mondo S."/>
            <person name="Nolan M."/>
            <person name="Ohm R."/>
            <person name="Pangilinan J."/>
            <person name="Park H.-J."/>
            <person name="Ramirez L."/>
            <person name="Alfaro M."/>
            <person name="Sun H."/>
            <person name="Tritt A."/>
            <person name="Yoshinaga Y."/>
            <person name="Zwiers L.-H."/>
            <person name="Turgeon B."/>
            <person name="Goodwin S."/>
            <person name="Spatafora J."/>
            <person name="Crous P."/>
            <person name="Grigoriev I."/>
        </authorList>
    </citation>
    <scope>NUCLEOTIDE SEQUENCE</scope>
    <source>
        <strain evidence="1">Tuck. ex Michener</strain>
    </source>
</reference>
<dbReference type="EMBL" id="ML991783">
    <property type="protein sequence ID" value="KAF2236750.1"/>
    <property type="molecule type" value="Genomic_DNA"/>
</dbReference>
<evidence type="ECO:0000313" key="1">
    <source>
        <dbReference type="EMBL" id="KAF2236750.1"/>
    </source>
</evidence>
<dbReference type="Proteomes" id="UP000800092">
    <property type="component" value="Unassembled WGS sequence"/>
</dbReference>
<sequence length="191" mass="21960">METTYWVEGKGKPQTAILRVNRQIRREALPLLYSRHRFGFDTHVEALPPFIRDLTAEARNCIKSVAMTKRAAPFAKDYDCAEWANACKCIATMLPALEELKLCVIACKPSREGWHDIEPIEKEDMERMIQEYSFEWVTDLLQIKGLKKLDIQPQVQKCMSPGSNAMFHWIRFSKSIASSFTDVVRGMMVGD</sequence>
<evidence type="ECO:0000313" key="2">
    <source>
        <dbReference type="Proteomes" id="UP000800092"/>
    </source>
</evidence>